<dbReference type="InterPro" id="IPR036875">
    <property type="entry name" value="Znf_CCHC_sf"/>
</dbReference>
<dbReference type="SUPFAM" id="SSF57756">
    <property type="entry name" value="Retrovirus zinc finger-like domains"/>
    <property type="match status" value="1"/>
</dbReference>
<dbReference type="InterPro" id="IPR001878">
    <property type="entry name" value="Znf_CCHC"/>
</dbReference>
<keyword evidence="4" id="KW-1185">Reference proteome</keyword>
<reference evidence="3" key="1">
    <citation type="submission" date="2021-03" db="EMBL/GenBank/DDBJ databases">
        <title>Draft genome sequence of rust myrtle Austropuccinia psidii MF-1, a brazilian biotype.</title>
        <authorList>
            <person name="Quecine M.C."/>
            <person name="Pachon D.M.R."/>
            <person name="Bonatelli M.L."/>
            <person name="Correr F.H."/>
            <person name="Franceschini L.M."/>
            <person name="Leite T.F."/>
            <person name="Margarido G.R.A."/>
            <person name="Almeida C.A."/>
            <person name="Ferrarezi J.A."/>
            <person name="Labate C.A."/>
        </authorList>
    </citation>
    <scope>NUCLEOTIDE SEQUENCE</scope>
    <source>
        <strain evidence="3">MF-1</strain>
    </source>
</reference>
<dbReference type="OrthoDB" id="2506424at2759"/>
<proteinExistence type="predicted"/>
<dbReference type="Proteomes" id="UP000765509">
    <property type="component" value="Unassembled WGS sequence"/>
</dbReference>
<evidence type="ECO:0000259" key="2">
    <source>
        <dbReference type="SMART" id="SM00343"/>
    </source>
</evidence>
<dbReference type="Gene3D" id="4.10.60.10">
    <property type="entry name" value="Zinc finger, CCHC-type"/>
    <property type="match status" value="1"/>
</dbReference>
<name>A0A9Q3CSJ4_9BASI</name>
<dbReference type="GO" id="GO:0008270">
    <property type="term" value="F:zinc ion binding"/>
    <property type="evidence" value="ECO:0007669"/>
    <property type="project" value="InterPro"/>
</dbReference>
<feature type="domain" description="CCHC-type" evidence="2">
    <location>
        <begin position="65"/>
        <end position="80"/>
    </location>
</feature>
<evidence type="ECO:0000256" key="1">
    <source>
        <dbReference type="ARBA" id="ARBA00022664"/>
    </source>
</evidence>
<dbReference type="GO" id="GO:0006397">
    <property type="term" value="P:mRNA processing"/>
    <property type="evidence" value="ECO:0007669"/>
    <property type="project" value="UniProtKB-KW"/>
</dbReference>
<evidence type="ECO:0000313" key="3">
    <source>
        <dbReference type="EMBL" id="MBW0488113.1"/>
    </source>
</evidence>
<keyword evidence="1" id="KW-0507">mRNA processing</keyword>
<dbReference type="SMART" id="SM00343">
    <property type="entry name" value="ZnF_C2HC"/>
    <property type="match status" value="2"/>
</dbReference>
<dbReference type="GO" id="GO:0003676">
    <property type="term" value="F:nucleic acid binding"/>
    <property type="evidence" value="ECO:0007669"/>
    <property type="project" value="InterPro"/>
</dbReference>
<dbReference type="AlphaFoldDB" id="A0A9Q3CSJ4"/>
<dbReference type="EMBL" id="AVOT02009443">
    <property type="protein sequence ID" value="MBW0488113.1"/>
    <property type="molecule type" value="Genomic_DNA"/>
</dbReference>
<evidence type="ECO:0000313" key="4">
    <source>
        <dbReference type="Proteomes" id="UP000765509"/>
    </source>
</evidence>
<feature type="domain" description="CCHC-type" evidence="2">
    <location>
        <begin position="46"/>
        <end position="62"/>
    </location>
</feature>
<sequence>MEEKDVGSLVILLENRNLAYDIIKGGDLLFEGNLLQVARYQPGLPQCYNCLYVGHLALTCKNKPMCIKCGEEHTLRECKSITTEQLVKTCAHCKNTDKTKSNVIDDADLKYHHSAYSSYCPIKKAELDSFNNIPSPSSQ</sequence>
<accession>A0A9Q3CSJ4</accession>
<comment type="caution">
    <text evidence="3">The sequence shown here is derived from an EMBL/GenBank/DDBJ whole genome shotgun (WGS) entry which is preliminary data.</text>
</comment>
<gene>
    <name evidence="3" type="ORF">O181_027828</name>
</gene>
<protein>
    <recommendedName>
        <fullName evidence="2">CCHC-type domain-containing protein</fullName>
    </recommendedName>
</protein>
<organism evidence="3 4">
    <name type="scientific">Austropuccinia psidii MF-1</name>
    <dbReference type="NCBI Taxonomy" id="1389203"/>
    <lineage>
        <taxon>Eukaryota</taxon>
        <taxon>Fungi</taxon>
        <taxon>Dikarya</taxon>
        <taxon>Basidiomycota</taxon>
        <taxon>Pucciniomycotina</taxon>
        <taxon>Pucciniomycetes</taxon>
        <taxon>Pucciniales</taxon>
        <taxon>Sphaerophragmiaceae</taxon>
        <taxon>Austropuccinia</taxon>
    </lineage>
</organism>